<comment type="caution">
    <text evidence="1">The sequence shown here is derived from an EMBL/GenBank/DDBJ whole genome shotgun (WGS) entry which is preliminary data.</text>
</comment>
<dbReference type="EMBL" id="BLKW01000004">
    <property type="protein sequence ID" value="GFG75853.1"/>
    <property type="molecule type" value="Genomic_DNA"/>
</dbReference>
<reference evidence="1 2" key="1">
    <citation type="journal article" date="2019" name="Emerg. Microbes Infect.">
        <title>Comprehensive subspecies identification of 175 nontuberculous mycobacteria species based on 7547 genomic profiles.</title>
        <authorList>
            <person name="Matsumoto Y."/>
            <person name="Kinjo T."/>
            <person name="Motooka D."/>
            <person name="Nabeya D."/>
            <person name="Jung N."/>
            <person name="Uechi K."/>
            <person name="Horii T."/>
            <person name="Iida T."/>
            <person name="Fujita J."/>
            <person name="Nakamura S."/>
        </authorList>
    </citation>
    <scope>NUCLEOTIDE SEQUENCE [LARGE SCALE GENOMIC DNA]</scope>
    <source>
        <strain evidence="1 2">JCM 17322</strain>
    </source>
</reference>
<proteinExistence type="predicted"/>
<accession>A0A7I9Y1V4</accession>
<keyword evidence="2" id="KW-1185">Reference proteome</keyword>
<evidence type="ECO:0000313" key="1">
    <source>
        <dbReference type="EMBL" id="GFG75853.1"/>
    </source>
</evidence>
<gene>
    <name evidence="1" type="ORF">MBOT_32180</name>
</gene>
<organism evidence="1 2">
    <name type="scientific">Mycobacterium botniense</name>
    <dbReference type="NCBI Taxonomy" id="84962"/>
    <lineage>
        <taxon>Bacteria</taxon>
        <taxon>Bacillati</taxon>
        <taxon>Actinomycetota</taxon>
        <taxon>Actinomycetes</taxon>
        <taxon>Mycobacteriales</taxon>
        <taxon>Mycobacteriaceae</taxon>
        <taxon>Mycobacterium</taxon>
    </lineage>
</organism>
<protein>
    <submittedName>
        <fullName evidence="1">Uncharacterized protein</fullName>
    </submittedName>
</protein>
<dbReference type="AlphaFoldDB" id="A0A7I9Y1V4"/>
<dbReference type="Proteomes" id="UP000465361">
    <property type="component" value="Unassembled WGS sequence"/>
</dbReference>
<evidence type="ECO:0000313" key="2">
    <source>
        <dbReference type="Proteomes" id="UP000465361"/>
    </source>
</evidence>
<name>A0A7I9Y1V4_9MYCO</name>
<sequence length="78" mass="7813">MVESPCPCRESIAPYPPVRPVSGDMVAVTRTVDLPEVTVDALQPSPELAQAARGLGAAAAMVTGSVLAAPSPGVETVG</sequence>